<dbReference type="EMBL" id="BABT02000220">
    <property type="protein sequence ID" value="GAA99591.1"/>
    <property type="molecule type" value="Genomic_DNA"/>
</dbReference>
<comment type="caution">
    <text evidence="1">The sequence shown here is derived from an EMBL/GenBank/DDBJ whole genome shotgun (WGS) entry which is preliminary data.</text>
</comment>
<evidence type="ECO:0000313" key="1">
    <source>
        <dbReference type="EMBL" id="GAA99591.1"/>
    </source>
</evidence>
<dbReference type="InParanoid" id="G7E8X3"/>
<reference evidence="1 2" key="2">
    <citation type="journal article" date="2012" name="Open Biol.">
        <title>Characteristics of nucleosomes and linker DNA regions on the genome of the basidiomycete Mixia osmundae revealed by mono- and dinucleosome mapping.</title>
        <authorList>
            <person name="Nishida H."/>
            <person name="Kondo S."/>
            <person name="Matsumoto T."/>
            <person name="Suzuki Y."/>
            <person name="Yoshikawa H."/>
            <person name="Taylor T.D."/>
            <person name="Sugiyama J."/>
        </authorList>
    </citation>
    <scope>NUCLEOTIDE SEQUENCE [LARGE SCALE GENOMIC DNA]</scope>
    <source>
        <strain evidence="2">CBS 9802 / IAM 14324 / JCM 22182 / KY 12970</strain>
    </source>
</reference>
<dbReference type="Proteomes" id="UP000009131">
    <property type="component" value="Unassembled WGS sequence"/>
</dbReference>
<name>G7E8X3_MIXOS</name>
<protein>
    <submittedName>
        <fullName evidence="1">Uncharacterized protein</fullName>
    </submittedName>
</protein>
<evidence type="ECO:0000313" key="2">
    <source>
        <dbReference type="Proteomes" id="UP000009131"/>
    </source>
</evidence>
<keyword evidence="2" id="KW-1185">Reference proteome</keyword>
<dbReference type="HOGENOM" id="CLU_2996964_0_0_1"/>
<accession>G7E8X3</accession>
<dbReference type="AlphaFoldDB" id="G7E8X3"/>
<reference evidence="1 2" key="1">
    <citation type="journal article" date="2011" name="J. Gen. Appl. Microbiol.">
        <title>Draft genome sequencing of the enigmatic basidiomycete Mixia osmundae.</title>
        <authorList>
            <person name="Nishida H."/>
            <person name="Nagatsuka Y."/>
            <person name="Sugiyama J."/>
        </authorList>
    </citation>
    <scope>NUCLEOTIDE SEQUENCE [LARGE SCALE GENOMIC DNA]</scope>
    <source>
        <strain evidence="2">CBS 9802 / IAM 14324 / JCM 22182 / KY 12970</strain>
    </source>
</reference>
<sequence>MPRTASMTTQASRLPISLSQQEAIQHERQRAIEHYRSLRAGQAHSLHHATLPNIAPA</sequence>
<proteinExistence type="predicted"/>
<gene>
    <name evidence="1" type="primary">Mo06292</name>
    <name evidence="1" type="ORF">E5Q_06292</name>
</gene>
<organism evidence="1 2">
    <name type="scientific">Mixia osmundae (strain CBS 9802 / IAM 14324 / JCM 22182 / KY 12970)</name>
    <dbReference type="NCBI Taxonomy" id="764103"/>
    <lineage>
        <taxon>Eukaryota</taxon>
        <taxon>Fungi</taxon>
        <taxon>Dikarya</taxon>
        <taxon>Basidiomycota</taxon>
        <taxon>Pucciniomycotina</taxon>
        <taxon>Mixiomycetes</taxon>
        <taxon>Mixiales</taxon>
        <taxon>Mixiaceae</taxon>
        <taxon>Mixia</taxon>
    </lineage>
</organism>